<dbReference type="EMBL" id="JAFLCK010000003">
    <property type="protein sequence ID" value="MBN8659285.1"/>
    <property type="molecule type" value="Genomic_DNA"/>
</dbReference>
<gene>
    <name evidence="3" type="ORF">J0M35_02905</name>
</gene>
<evidence type="ECO:0000313" key="3">
    <source>
        <dbReference type="EMBL" id="MBN8659285.1"/>
    </source>
</evidence>
<evidence type="ECO:0000256" key="2">
    <source>
        <dbReference type="SAM" id="SignalP"/>
    </source>
</evidence>
<feature type="chain" id="PRO_5035322836" description="DUF2066 domain-containing protein" evidence="2">
    <location>
        <begin position="23"/>
        <end position="421"/>
    </location>
</feature>
<proteinExistence type="predicted"/>
<reference evidence="3" key="1">
    <citation type="submission" date="2021-02" db="EMBL/GenBank/DDBJ databases">
        <title>Genome-Resolved Metagenomics of a Microbial Community Performing Photosynthetic Biological Nutrient Removal.</title>
        <authorList>
            <person name="Mcdaniel E.A."/>
        </authorList>
    </citation>
    <scope>NUCLEOTIDE SEQUENCE</scope>
    <source>
        <strain evidence="3">UWPOB_OBS1</strain>
    </source>
</reference>
<evidence type="ECO:0000313" key="4">
    <source>
        <dbReference type="Proteomes" id="UP000664277"/>
    </source>
</evidence>
<keyword evidence="2" id="KW-0732">Signal</keyword>
<accession>A0A8J7TKY5</accession>
<feature type="region of interest" description="Disordered" evidence="1">
    <location>
        <begin position="392"/>
        <end position="421"/>
    </location>
</feature>
<feature type="region of interest" description="Disordered" evidence="1">
    <location>
        <begin position="144"/>
        <end position="164"/>
    </location>
</feature>
<dbReference type="Proteomes" id="UP000664277">
    <property type="component" value="Unassembled WGS sequence"/>
</dbReference>
<comment type="caution">
    <text evidence="3">The sequence shown here is derived from an EMBL/GenBank/DDBJ whole genome shotgun (WGS) entry which is preliminary data.</text>
</comment>
<evidence type="ECO:0008006" key="5">
    <source>
        <dbReference type="Google" id="ProtNLM"/>
    </source>
</evidence>
<feature type="compositionally biased region" description="Low complexity" evidence="1">
    <location>
        <begin position="392"/>
        <end position="415"/>
    </location>
</feature>
<protein>
    <recommendedName>
        <fullName evidence="5">DUF2066 domain-containing protein</fullName>
    </recommendedName>
</protein>
<dbReference type="AlphaFoldDB" id="A0A8J7TKY5"/>
<name>A0A8J7TKY5_9BACT</name>
<evidence type="ECO:0000256" key="1">
    <source>
        <dbReference type="SAM" id="MobiDB-lite"/>
    </source>
</evidence>
<sequence length="421" mass="44557">MRMKNELLLSALLVSCSLPALALEEAGSSLSPRPETMVSMTVAALTNSAAEYKTSSDDVSWNNYFNVLKDALASPGMVHADMQLFIQSNPSLAEFKMKVNELPAGRVISFPQIRESHTVLFQTRQGRVFLVPMPPLTALREVKQLSGAPPSDKAPAKSSGKSGETAGPLNYLAFIGGDRMNSTLWFKGYKMNAGTLFEAPELFSSLPPFFTQNVTGRASFAANDIVLTILPPVSPDAKAEEDKSLPKPKAQPVGYKVMLKFLGNKYAISGKLPDDGPMSVALNFAQAVAANKPELAKAWLIDPRLVSIPKYIGIMGRVSPPMRLVSMSGPASGGARYRLVTGSKDDLIIEVGRILSGKLKGQVAIRALFVAPPDSFAQSLMGTMVMPGGASGVAAPASTKPGGAAAPAKPALGSPNSNRKP</sequence>
<organism evidence="3 4">
    <name type="scientific">Candidatus Obscuribacter phosphatis</name>
    <dbReference type="NCBI Taxonomy" id="1906157"/>
    <lineage>
        <taxon>Bacteria</taxon>
        <taxon>Bacillati</taxon>
        <taxon>Candidatus Melainabacteria</taxon>
        <taxon>Candidatus Obscuribacterales</taxon>
        <taxon>Candidatus Obscuribacteraceae</taxon>
        <taxon>Candidatus Obscuribacter</taxon>
    </lineage>
</organism>
<feature type="signal peptide" evidence="2">
    <location>
        <begin position="1"/>
        <end position="22"/>
    </location>
</feature>